<dbReference type="OrthoDB" id="5984934at2759"/>
<evidence type="ECO:0000259" key="2">
    <source>
        <dbReference type="PROSITE" id="PS50209"/>
    </source>
</evidence>
<dbReference type="PANTHER" id="PTHR15034">
    <property type="entry name" value="DEATH DOMAIN-CONTAINING PROTEIN CRADD"/>
    <property type="match status" value="1"/>
</dbReference>
<dbReference type="PANTHER" id="PTHR15034:SF5">
    <property type="entry name" value="DEATH DOMAIN-CONTAINING PROTEIN CRADD"/>
    <property type="match status" value="1"/>
</dbReference>
<keyword evidence="4" id="KW-1185">Reference proteome</keyword>
<sequence>MAANSFPTSALESEVYWSLKNEVLIELRDLLVDKLREDKIINYLRSKRVLDRVDSDDIESETTPKKKREKFLDILSDKGPDSFDHFCHAIRERCTGQGYLLDIILTTFDRKKQERIPKKPPPANLHRSISSPSEDPKLVVMVTGMTPDAYQVDLNNLPGPGDPGAPIPPDEMDAAIGHRPGKCTYSQTCIEADYYGSKSPKFIISLKRLDLRKSSRNQA</sequence>
<dbReference type="GO" id="GO:0002020">
    <property type="term" value="F:protease binding"/>
    <property type="evidence" value="ECO:0007669"/>
    <property type="project" value="InterPro"/>
</dbReference>
<dbReference type="InterPro" id="IPR037939">
    <property type="entry name" value="CRADD"/>
</dbReference>
<feature type="region of interest" description="Disordered" evidence="1">
    <location>
        <begin position="112"/>
        <end position="132"/>
    </location>
</feature>
<evidence type="ECO:0000313" key="4">
    <source>
        <dbReference type="Proteomes" id="UP001163046"/>
    </source>
</evidence>
<dbReference type="InterPro" id="IPR001315">
    <property type="entry name" value="CARD"/>
</dbReference>
<dbReference type="Gene3D" id="1.10.533.10">
    <property type="entry name" value="Death Domain, Fas"/>
    <property type="match status" value="1"/>
</dbReference>
<evidence type="ECO:0000256" key="1">
    <source>
        <dbReference type="SAM" id="MobiDB-lite"/>
    </source>
</evidence>
<dbReference type="AlphaFoldDB" id="A0A9W9YNV3"/>
<dbReference type="Pfam" id="PF00619">
    <property type="entry name" value="CARD"/>
    <property type="match status" value="1"/>
</dbReference>
<gene>
    <name evidence="3" type="primary">BCL10</name>
    <name evidence="3" type="ORF">OS493_017020</name>
</gene>
<comment type="caution">
    <text evidence="3">The sequence shown here is derived from an EMBL/GenBank/DDBJ whole genome shotgun (WGS) entry which is preliminary data.</text>
</comment>
<organism evidence="3 4">
    <name type="scientific">Desmophyllum pertusum</name>
    <dbReference type="NCBI Taxonomy" id="174260"/>
    <lineage>
        <taxon>Eukaryota</taxon>
        <taxon>Metazoa</taxon>
        <taxon>Cnidaria</taxon>
        <taxon>Anthozoa</taxon>
        <taxon>Hexacorallia</taxon>
        <taxon>Scleractinia</taxon>
        <taxon>Caryophylliina</taxon>
        <taxon>Caryophylliidae</taxon>
        <taxon>Desmophyllum</taxon>
    </lineage>
</organism>
<dbReference type="Proteomes" id="UP001163046">
    <property type="component" value="Unassembled WGS sequence"/>
</dbReference>
<dbReference type="PROSITE" id="PS50209">
    <property type="entry name" value="CARD"/>
    <property type="match status" value="1"/>
</dbReference>
<evidence type="ECO:0000313" key="3">
    <source>
        <dbReference type="EMBL" id="KAJ7360387.1"/>
    </source>
</evidence>
<protein>
    <submittedName>
        <fullName evidence="3">B-cell CLL lymphoma 10</fullName>
    </submittedName>
</protein>
<dbReference type="InterPro" id="IPR011029">
    <property type="entry name" value="DEATH-like_dom_sf"/>
</dbReference>
<dbReference type="SUPFAM" id="SSF47986">
    <property type="entry name" value="DEATH domain"/>
    <property type="match status" value="1"/>
</dbReference>
<accession>A0A9W9YNV3</accession>
<dbReference type="GO" id="GO:0042981">
    <property type="term" value="P:regulation of apoptotic process"/>
    <property type="evidence" value="ECO:0007669"/>
    <property type="project" value="InterPro"/>
</dbReference>
<dbReference type="GO" id="GO:0070513">
    <property type="term" value="F:death domain binding"/>
    <property type="evidence" value="ECO:0007669"/>
    <property type="project" value="InterPro"/>
</dbReference>
<dbReference type="EMBL" id="MU827310">
    <property type="protein sequence ID" value="KAJ7360387.1"/>
    <property type="molecule type" value="Genomic_DNA"/>
</dbReference>
<name>A0A9W9YNV3_9CNID</name>
<reference evidence="3" key="1">
    <citation type="submission" date="2023-01" db="EMBL/GenBank/DDBJ databases">
        <title>Genome assembly of the deep-sea coral Lophelia pertusa.</title>
        <authorList>
            <person name="Herrera S."/>
            <person name="Cordes E."/>
        </authorList>
    </citation>
    <scope>NUCLEOTIDE SEQUENCE</scope>
    <source>
        <strain evidence="3">USNM1676648</strain>
        <tissue evidence="3">Polyp</tissue>
    </source>
</reference>
<feature type="domain" description="CARD" evidence="2">
    <location>
        <begin position="16"/>
        <end position="92"/>
    </location>
</feature>
<proteinExistence type="predicted"/>